<organism evidence="2 3">
    <name type="scientific">Zooshikella ganghwensis</name>
    <dbReference type="NCBI Taxonomy" id="202772"/>
    <lineage>
        <taxon>Bacteria</taxon>
        <taxon>Pseudomonadati</taxon>
        <taxon>Pseudomonadota</taxon>
        <taxon>Gammaproteobacteria</taxon>
        <taxon>Oceanospirillales</taxon>
        <taxon>Zooshikellaceae</taxon>
        <taxon>Zooshikella</taxon>
    </lineage>
</organism>
<keyword evidence="3" id="KW-1185">Reference proteome</keyword>
<sequence length="249" mass="28491">MNKFVVSFDKEPDDISLSDIKGLRALFPEFRNLPPSMLKKKLVRWRPYIIGSVSESNLQPTKEKANELNLNLSFRSESDYGSALILSECDCNPDYSREYILAVFLPSFGAESVILFERVNGRWVAKFSTMQASIHERYFLGSLFLETHSDNYQLYSESAHLSDNESVIFSECLEGQSIKNLPEDNRIGCDGINIYLQETGGHKLNVWSPSAVETPCHYKYIKSLILSFSQLEISEKTRGYIKAIQRYIN</sequence>
<name>A0A4V1IMZ3_9GAMM</name>
<proteinExistence type="predicted"/>
<evidence type="ECO:0000313" key="3">
    <source>
        <dbReference type="Proteomes" id="UP000257039"/>
    </source>
</evidence>
<dbReference type="Proteomes" id="UP000257039">
    <property type="component" value="Unassembled WGS sequence"/>
</dbReference>
<evidence type="ECO:0000313" key="1">
    <source>
        <dbReference type="EMBL" id="RDH41764.1"/>
    </source>
</evidence>
<evidence type="ECO:0000313" key="2">
    <source>
        <dbReference type="EMBL" id="RDH41931.1"/>
    </source>
</evidence>
<reference evidence="2 3" key="1">
    <citation type="submission" date="2017-04" db="EMBL/GenBank/DDBJ databases">
        <title>Draft genome sequence of Zooshikella ganghwensis VG4 isolated from Red Sea sediments.</title>
        <authorList>
            <person name="Rehman Z."/>
            <person name="Alam I."/>
            <person name="Kamau A."/>
            <person name="Bajic V."/>
            <person name="Leiknes T."/>
        </authorList>
    </citation>
    <scope>NUCLEOTIDE SEQUENCE [LARGE SCALE GENOMIC DNA]</scope>
    <source>
        <strain evidence="2 3">VG4</strain>
    </source>
</reference>
<dbReference type="EMBL" id="NDXW01000003">
    <property type="protein sequence ID" value="RDH41764.1"/>
    <property type="molecule type" value="Genomic_DNA"/>
</dbReference>
<protein>
    <submittedName>
        <fullName evidence="2">Uncharacterized protein</fullName>
    </submittedName>
</protein>
<dbReference type="AlphaFoldDB" id="A0A4V1IMZ3"/>
<comment type="caution">
    <text evidence="2">The sequence shown here is derived from an EMBL/GenBank/DDBJ whole genome shotgun (WGS) entry which is preliminary data.</text>
</comment>
<dbReference type="EMBL" id="NDXW01000002">
    <property type="protein sequence ID" value="RDH41931.1"/>
    <property type="molecule type" value="Genomic_DNA"/>
</dbReference>
<dbReference type="RefSeq" id="WP_094789584.1">
    <property type="nucleotide sequence ID" value="NZ_NDXW01000002.1"/>
</dbReference>
<gene>
    <name evidence="2" type="ORF">B9G39_26320</name>
    <name evidence="1" type="ORF">B9G39_26410</name>
</gene>
<accession>A0A4V1IMZ3</accession>